<feature type="region of interest" description="Disordered" evidence="1">
    <location>
        <begin position="1"/>
        <end position="59"/>
    </location>
</feature>
<sequence>MKLPPPPQPSSSKGATHSPKGIDEIEEVDDGISSEASSERDNRGKSSKKDGQGDVDARGRSLSFDDLYQLAPLQDGLSLQSAFAFEPLEGDDTKAFRRSASLDGIYALAEAMIRESEDQSQDDDDTISEETATVMSVPAGGGGKSATPRSAISLEDYGPRKTSRRRRERDFEIESASTAEEDDSPAERLFGKERANELRKRITKSKNVTPQAAREALDAATAAMLGSDSTETIEFVTWFSVWILIIFWLLFYSSYGPTLWRFLYGPMGLVLVLPFGFGLLFWLVTYVFTEEED</sequence>
<keyword evidence="2" id="KW-0812">Transmembrane</keyword>
<protein>
    <submittedName>
        <fullName evidence="3">Uncharacterized protein</fullName>
    </submittedName>
</protein>
<dbReference type="EMBL" id="HBEO01004766">
    <property type="protein sequence ID" value="CAD8471127.1"/>
    <property type="molecule type" value="Transcribed_RNA"/>
</dbReference>
<feature type="transmembrane region" description="Helical" evidence="2">
    <location>
        <begin position="235"/>
        <end position="255"/>
    </location>
</feature>
<keyword evidence="2" id="KW-1133">Transmembrane helix</keyword>
<evidence type="ECO:0000256" key="1">
    <source>
        <dbReference type="SAM" id="MobiDB-lite"/>
    </source>
</evidence>
<feature type="transmembrane region" description="Helical" evidence="2">
    <location>
        <begin position="267"/>
        <end position="288"/>
    </location>
</feature>
<name>A0A7S0E0K7_9CRYP</name>
<reference evidence="3" key="1">
    <citation type="submission" date="2021-01" db="EMBL/GenBank/DDBJ databases">
        <authorList>
            <person name="Corre E."/>
            <person name="Pelletier E."/>
            <person name="Niang G."/>
            <person name="Scheremetjew M."/>
            <person name="Finn R."/>
            <person name="Kale V."/>
            <person name="Holt S."/>
            <person name="Cochrane G."/>
            <person name="Meng A."/>
            <person name="Brown T."/>
            <person name="Cohen L."/>
        </authorList>
    </citation>
    <scope>NUCLEOTIDE SEQUENCE</scope>
    <source>
        <strain evidence="3">CCMP325</strain>
    </source>
</reference>
<organism evidence="3">
    <name type="scientific">Hanusia phi</name>
    <dbReference type="NCBI Taxonomy" id="3032"/>
    <lineage>
        <taxon>Eukaryota</taxon>
        <taxon>Cryptophyceae</taxon>
        <taxon>Pyrenomonadales</taxon>
        <taxon>Geminigeraceae</taxon>
        <taxon>Hanusia</taxon>
    </lineage>
</organism>
<feature type="compositionally biased region" description="Basic and acidic residues" evidence="1">
    <location>
        <begin position="37"/>
        <end position="59"/>
    </location>
</feature>
<evidence type="ECO:0000256" key="2">
    <source>
        <dbReference type="SAM" id="Phobius"/>
    </source>
</evidence>
<evidence type="ECO:0000313" key="3">
    <source>
        <dbReference type="EMBL" id="CAD8471127.1"/>
    </source>
</evidence>
<dbReference type="AlphaFoldDB" id="A0A7S0E0K7"/>
<feature type="region of interest" description="Disordered" evidence="1">
    <location>
        <begin position="133"/>
        <end position="190"/>
    </location>
</feature>
<accession>A0A7S0E0K7</accession>
<gene>
    <name evidence="3" type="ORF">HPHI1048_LOCUS3393</name>
</gene>
<proteinExistence type="predicted"/>
<keyword evidence="2" id="KW-0472">Membrane</keyword>